<evidence type="ECO:0000313" key="10">
    <source>
        <dbReference type="EMBL" id="ORY67046.1"/>
    </source>
</evidence>
<keyword evidence="11" id="KW-1185">Reference proteome</keyword>
<keyword evidence="5 9" id="KW-0479">Metal-binding</keyword>
<keyword evidence="4 9" id="KW-0349">Heme</keyword>
<dbReference type="AlphaFoldDB" id="A0A1Y2E6Y9"/>
<dbReference type="SUPFAM" id="SSF48264">
    <property type="entry name" value="Cytochrome P450"/>
    <property type="match status" value="1"/>
</dbReference>
<comment type="similarity">
    <text evidence="3">Belongs to the cytochrome P450 family.</text>
</comment>
<keyword evidence="6" id="KW-0560">Oxidoreductase</keyword>
<evidence type="ECO:0000256" key="5">
    <source>
        <dbReference type="ARBA" id="ARBA00022723"/>
    </source>
</evidence>
<comment type="caution">
    <text evidence="10">The sequence shown here is derived from an EMBL/GenBank/DDBJ whole genome shotgun (WGS) entry which is preliminary data.</text>
</comment>
<dbReference type="Pfam" id="PF00067">
    <property type="entry name" value="p450"/>
    <property type="match status" value="1"/>
</dbReference>
<evidence type="ECO:0000256" key="4">
    <source>
        <dbReference type="ARBA" id="ARBA00022617"/>
    </source>
</evidence>
<evidence type="ECO:0000256" key="6">
    <source>
        <dbReference type="ARBA" id="ARBA00023002"/>
    </source>
</evidence>
<comment type="cofactor">
    <cofactor evidence="1 9">
        <name>heme</name>
        <dbReference type="ChEBI" id="CHEBI:30413"/>
    </cofactor>
</comment>
<dbReference type="GO" id="GO:0016705">
    <property type="term" value="F:oxidoreductase activity, acting on paired donors, with incorporation or reduction of molecular oxygen"/>
    <property type="evidence" value="ECO:0007669"/>
    <property type="project" value="InterPro"/>
</dbReference>
<dbReference type="GO" id="GO:0005506">
    <property type="term" value="F:iron ion binding"/>
    <property type="evidence" value="ECO:0007669"/>
    <property type="project" value="InterPro"/>
</dbReference>
<name>A0A1Y2E6Y9_9PEZI</name>
<dbReference type="InterPro" id="IPR036396">
    <property type="entry name" value="Cyt_P450_sf"/>
</dbReference>
<dbReference type="PRINTS" id="PR00385">
    <property type="entry name" value="P450"/>
</dbReference>
<evidence type="ECO:0000256" key="8">
    <source>
        <dbReference type="ARBA" id="ARBA00023033"/>
    </source>
</evidence>
<dbReference type="Gene3D" id="1.10.630.10">
    <property type="entry name" value="Cytochrome P450"/>
    <property type="match status" value="2"/>
</dbReference>
<dbReference type="GO" id="GO:0020037">
    <property type="term" value="F:heme binding"/>
    <property type="evidence" value="ECO:0007669"/>
    <property type="project" value="InterPro"/>
</dbReference>
<evidence type="ECO:0000256" key="3">
    <source>
        <dbReference type="ARBA" id="ARBA00010617"/>
    </source>
</evidence>
<dbReference type="PANTHER" id="PTHR24305:SF107">
    <property type="entry name" value="P450, PUTATIVE (EUROFUNG)-RELATED"/>
    <property type="match status" value="1"/>
</dbReference>
<evidence type="ECO:0000313" key="11">
    <source>
        <dbReference type="Proteomes" id="UP000193689"/>
    </source>
</evidence>
<dbReference type="RefSeq" id="XP_040717670.1">
    <property type="nucleotide sequence ID" value="XM_040862917.1"/>
</dbReference>
<gene>
    <name evidence="10" type="ORF">BCR38DRAFT_472560</name>
</gene>
<accession>A0A1Y2E6Y9</accession>
<comment type="pathway">
    <text evidence="2">Secondary metabolite biosynthesis.</text>
</comment>
<evidence type="ECO:0000256" key="9">
    <source>
        <dbReference type="PIRSR" id="PIRSR602403-1"/>
    </source>
</evidence>
<evidence type="ECO:0000256" key="7">
    <source>
        <dbReference type="ARBA" id="ARBA00023004"/>
    </source>
</evidence>
<dbReference type="InParanoid" id="A0A1Y2E6Y9"/>
<keyword evidence="7 9" id="KW-0408">Iron</keyword>
<proteinExistence type="inferred from homology"/>
<dbReference type="GO" id="GO:0004497">
    <property type="term" value="F:monooxygenase activity"/>
    <property type="evidence" value="ECO:0007669"/>
    <property type="project" value="UniProtKB-KW"/>
</dbReference>
<dbReference type="PANTHER" id="PTHR24305">
    <property type="entry name" value="CYTOCHROME P450"/>
    <property type="match status" value="1"/>
</dbReference>
<feature type="binding site" description="axial binding residue" evidence="9">
    <location>
        <position position="375"/>
    </location>
    <ligand>
        <name>heme</name>
        <dbReference type="ChEBI" id="CHEBI:30413"/>
    </ligand>
    <ligandPart>
        <name>Fe</name>
        <dbReference type="ChEBI" id="CHEBI:18248"/>
    </ligandPart>
</feature>
<dbReference type="InterPro" id="IPR002403">
    <property type="entry name" value="Cyt_P450_E_grp-IV"/>
</dbReference>
<dbReference type="InterPro" id="IPR001128">
    <property type="entry name" value="Cyt_P450"/>
</dbReference>
<keyword evidence="8" id="KW-0503">Monooxygenase</keyword>
<evidence type="ECO:0000256" key="2">
    <source>
        <dbReference type="ARBA" id="ARBA00005179"/>
    </source>
</evidence>
<sequence length="469" mass="53755">MVYFVDNLIRKRRQLDGLPQLPMQNRLLGHLHIADEVTKLFPPGVHAHVWSEHVRTKYKLPKVFYLDWRQFGPLGLYIGDPVVASKYVTTTQSLPKNPLARVYLETFLGRNDMVTAEGVHWDSLRSIFNPGFSLGNIITLTDSIVHARVTFGDVIHTKAETSELLCSRSSEPARRPWKLWSNGRRLNAEIGKEFDLKIRRRAEQTAPGEKGAIHKKKRSVIDLSLNAYEKETSMFINDGWTAFFHRARQETADILKQDPYLVNKLEYTTTVIRETMRIFPAASTVRCRPTPGKAEAGVLGFVIESETRKQIPMLADAMLRPVAHMIHRNTRFFPNPLKFIPERLIQSQTAFPEKKLFTDAGKDAFRPFEKGPRSCIGQELVILEVKVILALTAREFDFVLEYPGEEADVRYPTPENMVDELSDNTKYGKAIRAGTTKRDRFEGHRVYQRLMSAAKPNGGYPGRIYFHTW</sequence>
<protein>
    <submittedName>
        <fullName evidence="10">Cytochrome P450</fullName>
    </submittedName>
</protein>
<organism evidence="10 11">
    <name type="scientific">Pseudomassariella vexata</name>
    <dbReference type="NCBI Taxonomy" id="1141098"/>
    <lineage>
        <taxon>Eukaryota</taxon>
        <taxon>Fungi</taxon>
        <taxon>Dikarya</taxon>
        <taxon>Ascomycota</taxon>
        <taxon>Pezizomycotina</taxon>
        <taxon>Sordariomycetes</taxon>
        <taxon>Xylariomycetidae</taxon>
        <taxon>Amphisphaeriales</taxon>
        <taxon>Pseudomassariaceae</taxon>
        <taxon>Pseudomassariella</taxon>
    </lineage>
</organism>
<dbReference type="OrthoDB" id="10029320at2759"/>
<dbReference type="InterPro" id="IPR050121">
    <property type="entry name" value="Cytochrome_P450_monoxygenase"/>
</dbReference>
<evidence type="ECO:0000256" key="1">
    <source>
        <dbReference type="ARBA" id="ARBA00001971"/>
    </source>
</evidence>
<dbReference type="EMBL" id="MCFJ01000004">
    <property type="protein sequence ID" value="ORY67046.1"/>
    <property type="molecule type" value="Genomic_DNA"/>
</dbReference>
<dbReference type="GeneID" id="63779129"/>
<dbReference type="PRINTS" id="PR00465">
    <property type="entry name" value="EP450IV"/>
</dbReference>
<dbReference type="STRING" id="1141098.A0A1Y2E6Y9"/>
<reference evidence="10 11" key="1">
    <citation type="submission" date="2016-07" db="EMBL/GenBank/DDBJ databases">
        <title>Pervasive Adenine N6-methylation of Active Genes in Fungi.</title>
        <authorList>
            <consortium name="DOE Joint Genome Institute"/>
            <person name="Mondo S.J."/>
            <person name="Dannebaum R.O."/>
            <person name="Kuo R.C."/>
            <person name="Labutti K."/>
            <person name="Haridas S."/>
            <person name="Kuo A."/>
            <person name="Salamov A."/>
            <person name="Ahrendt S.R."/>
            <person name="Lipzen A."/>
            <person name="Sullivan W."/>
            <person name="Andreopoulos W.B."/>
            <person name="Clum A."/>
            <person name="Lindquist E."/>
            <person name="Daum C."/>
            <person name="Ramamoorthy G.K."/>
            <person name="Gryganskyi A."/>
            <person name="Culley D."/>
            <person name="Magnuson J.K."/>
            <person name="James T.Y."/>
            <person name="O'Malley M.A."/>
            <person name="Stajich J.E."/>
            <person name="Spatafora J.W."/>
            <person name="Visel A."/>
            <person name="Grigoriev I.V."/>
        </authorList>
    </citation>
    <scope>NUCLEOTIDE SEQUENCE [LARGE SCALE GENOMIC DNA]</scope>
    <source>
        <strain evidence="10 11">CBS 129021</strain>
    </source>
</reference>
<dbReference type="Proteomes" id="UP000193689">
    <property type="component" value="Unassembled WGS sequence"/>
</dbReference>